<dbReference type="InterPro" id="IPR007372">
    <property type="entry name" value="Lipid/polyisoprenoid-bd_YceI"/>
</dbReference>
<dbReference type="Proteomes" id="UP000198552">
    <property type="component" value="Unassembled WGS sequence"/>
</dbReference>
<sequence>MHLQSLSFLATHASAGVLAIALTGTAAWAQQPAAPKLVPAQSEITFTSKQMGVPVEGRFTRFDAQLALDPAHPETGKVSITVDTGSATLGAKETDAELPKPVWFNVARFPQATFQSSAIRSPGPNRYEVRGTLAIKGARQDVTVPVTLAQSGATTLATGSFAIKRLAFKIGEDEWADTSMVADEVQVKFKLAFTGLAKP</sequence>
<name>A0A1G9U102_9BURK</name>
<feature type="chain" id="PRO_5011444284" evidence="1">
    <location>
        <begin position="30"/>
        <end position="199"/>
    </location>
</feature>
<organism evidence="3 4">
    <name type="scientific">Oryzisolibacter propanilivorax</name>
    <dbReference type="NCBI Taxonomy" id="1527607"/>
    <lineage>
        <taxon>Bacteria</taxon>
        <taxon>Pseudomonadati</taxon>
        <taxon>Pseudomonadota</taxon>
        <taxon>Betaproteobacteria</taxon>
        <taxon>Burkholderiales</taxon>
        <taxon>Comamonadaceae</taxon>
        <taxon>Oryzisolibacter</taxon>
    </lineage>
</organism>
<dbReference type="Gene3D" id="2.40.128.110">
    <property type="entry name" value="Lipid/polyisoprenoid-binding, YceI-like"/>
    <property type="match status" value="1"/>
</dbReference>
<evidence type="ECO:0000313" key="3">
    <source>
        <dbReference type="EMBL" id="SDM53558.1"/>
    </source>
</evidence>
<dbReference type="RefSeq" id="WP_091570846.1">
    <property type="nucleotide sequence ID" value="NZ_FNHP01000007.1"/>
</dbReference>
<dbReference type="SMART" id="SM00867">
    <property type="entry name" value="YceI"/>
    <property type="match status" value="1"/>
</dbReference>
<keyword evidence="4" id="KW-1185">Reference proteome</keyword>
<feature type="domain" description="Lipid/polyisoprenoid-binding YceI-like" evidence="2">
    <location>
        <begin position="34"/>
        <end position="194"/>
    </location>
</feature>
<keyword evidence="1" id="KW-0732">Signal</keyword>
<dbReference type="InterPro" id="IPR036761">
    <property type="entry name" value="TTHA0802/YceI-like_sf"/>
</dbReference>
<dbReference type="PANTHER" id="PTHR34406">
    <property type="entry name" value="PROTEIN YCEI"/>
    <property type="match status" value="1"/>
</dbReference>
<proteinExistence type="predicted"/>
<dbReference type="AlphaFoldDB" id="A0A1G9U102"/>
<dbReference type="OrthoDB" id="1247465at2"/>
<dbReference type="Pfam" id="PF04264">
    <property type="entry name" value="YceI"/>
    <property type="match status" value="1"/>
</dbReference>
<accession>A0A1G9U102</accession>
<dbReference type="STRING" id="1527607.SAMN05428957_107112"/>
<protein>
    <submittedName>
        <fullName evidence="3">Polyisoprenoid-binding protein YceI</fullName>
    </submittedName>
</protein>
<dbReference type="PANTHER" id="PTHR34406:SF1">
    <property type="entry name" value="PROTEIN YCEI"/>
    <property type="match status" value="1"/>
</dbReference>
<feature type="signal peptide" evidence="1">
    <location>
        <begin position="1"/>
        <end position="29"/>
    </location>
</feature>
<dbReference type="SUPFAM" id="SSF101874">
    <property type="entry name" value="YceI-like"/>
    <property type="match status" value="1"/>
</dbReference>
<evidence type="ECO:0000313" key="4">
    <source>
        <dbReference type="Proteomes" id="UP000198552"/>
    </source>
</evidence>
<evidence type="ECO:0000256" key="1">
    <source>
        <dbReference type="SAM" id="SignalP"/>
    </source>
</evidence>
<evidence type="ECO:0000259" key="2">
    <source>
        <dbReference type="SMART" id="SM00867"/>
    </source>
</evidence>
<dbReference type="EMBL" id="FNHP01000007">
    <property type="protein sequence ID" value="SDM53558.1"/>
    <property type="molecule type" value="Genomic_DNA"/>
</dbReference>
<reference evidence="4" key="1">
    <citation type="submission" date="2016-10" db="EMBL/GenBank/DDBJ databases">
        <authorList>
            <person name="Varghese N."/>
            <person name="Submissions S."/>
        </authorList>
    </citation>
    <scope>NUCLEOTIDE SEQUENCE [LARGE SCALE GENOMIC DNA]</scope>
    <source>
        <strain evidence="4">EPL6</strain>
    </source>
</reference>
<gene>
    <name evidence="3" type="ORF">SAMN05428957_107112</name>
</gene>